<keyword evidence="4 8" id="KW-0067">ATP-binding</keyword>
<dbReference type="NCBIfam" id="NF010068">
    <property type="entry name" value="PRK13548.1"/>
    <property type="match status" value="1"/>
</dbReference>
<dbReference type="PANTHER" id="PTHR42794">
    <property type="entry name" value="HEMIN IMPORT ATP-BINDING PROTEIN HMUV"/>
    <property type="match status" value="1"/>
</dbReference>
<keyword evidence="3" id="KW-0547">Nucleotide-binding</keyword>
<organism evidence="8 9">
    <name type="scientific">Aquabacterium olei</name>
    <dbReference type="NCBI Taxonomy" id="1296669"/>
    <lineage>
        <taxon>Bacteria</taxon>
        <taxon>Pseudomonadati</taxon>
        <taxon>Pseudomonadota</taxon>
        <taxon>Betaproteobacteria</taxon>
        <taxon>Burkholderiales</taxon>
        <taxon>Aquabacterium</taxon>
    </lineage>
</organism>
<geneLocation type="plasmid" evidence="9">
    <name>ptb101</name>
</geneLocation>
<feature type="domain" description="ABC transporter" evidence="7">
    <location>
        <begin position="3"/>
        <end position="243"/>
    </location>
</feature>
<dbReference type="Proteomes" id="UP000244892">
    <property type="component" value="Plasmid pTB101"/>
</dbReference>
<dbReference type="InterPro" id="IPR003593">
    <property type="entry name" value="AAA+_ATPase"/>
</dbReference>
<dbReference type="SUPFAM" id="SSF52540">
    <property type="entry name" value="P-loop containing nucleoside triphosphate hydrolases"/>
    <property type="match status" value="1"/>
</dbReference>
<dbReference type="PANTHER" id="PTHR42794:SF1">
    <property type="entry name" value="HEMIN IMPORT ATP-BINDING PROTEIN HMUV"/>
    <property type="match status" value="1"/>
</dbReference>
<dbReference type="InterPro" id="IPR027417">
    <property type="entry name" value="P-loop_NTPase"/>
</dbReference>
<dbReference type="GO" id="GO:0016887">
    <property type="term" value="F:ATP hydrolysis activity"/>
    <property type="evidence" value="ECO:0007669"/>
    <property type="project" value="InterPro"/>
</dbReference>
<evidence type="ECO:0000256" key="4">
    <source>
        <dbReference type="ARBA" id="ARBA00022840"/>
    </source>
</evidence>
<evidence type="ECO:0000259" key="7">
    <source>
        <dbReference type="PROSITE" id="PS50893"/>
    </source>
</evidence>
<dbReference type="GO" id="GO:0005524">
    <property type="term" value="F:ATP binding"/>
    <property type="evidence" value="ECO:0007669"/>
    <property type="project" value="UniProtKB-KW"/>
</dbReference>
<comment type="function">
    <text evidence="6">Part of the ABC transporter complex HmuTUV involved in hemin import. Responsible for energy coupling to the transport system.</text>
</comment>
<keyword evidence="2" id="KW-1003">Cell membrane</keyword>
<keyword evidence="5" id="KW-1278">Translocase</keyword>
<dbReference type="SMART" id="SM00382">
    <property type="entry name" value="AAA"/>
    <property type="match status" value="1"/>
</dbReference>
<evidence type="ECO:0000313" key="9">
    <source>
        <dbReference type="Proteomes" id="UP000244892"/>
    </source>
</evidence>
<dbReference type="Gene3D" id="3.40.50.300">
    <property type="entry name" value="P-loop containing nucleotide triphosphate hydrolases"/>
    <property type="match status" value="1"/>
</dbReference>
<keyword evidence="2" id="KW-0472">Membrane</keyword>
<evidence type="ECO:0000256" key="1">
    <source>
        <dbReference type="ARBA" id="ARBA00022448"/>
    </source>
</evidence>
<keyword evidence="9" id="KW-1185">Reference proteome</keyword>
<evidence type="ECO:0000256" key="2">
    <source>
        <dbReference type="ARBA" id="ARBA00022475"/>
    </source>
</evidence>
<dbReference type="OrthoDB" id="5296765at2"/>
<gene>
    <name evidence="8" type="ORF">DEH84_18465</name>
</gene>
<dbReference type="EMBL" id="CP029211">
    <property type="protein sequence ID" value="AWI55566.1"/>
    <property type="molecule type" value="Genomic_DNA"/>
</dbReference>
<evidence type="ECO:0000256" key="3">
    <source>
        <dbReference type="ARBA" id="ARBA00022741"/>
    </source>
</evidence>
<name>A0A2U8FZC8_9BURK</name>
<dbReference type="CDD" id="cd03214">
    <property type="entry name" value="ABC_Iron-Siderophores_B12_Hemin"/>
    <property type="match status" value="1"/>
</dbReference>
<dbReference type="InterPro" id="IPR003439">
    <property type="entry name" value="ABC_transporter-like_ATP-bd"/>
</dbReference>
<dbReference type="RefSeq" id="WP_109038676.1">
    <property type="nucleotide sequence ID" value="NZ_CP029211.1"/>
</dbReference>
<reference evidence="8 9" key="1">
    <citation type="submission" date="2018-05" db="EMBL/GenBank/DDBJ databases">
        <title>complete genome sequence of Aquabacterium olei NBRC 110486.</title>
        <authorList>
            <person name="Tang B."/>
            <person name="Chang J."/>
            <person name="Zhang L."/>
            <person name="Yang H."/>
        </authorList>
    </citation>
    <scope>NUCLEOTIDE SEQUENCE [LARGE SCALE GENOMIC DNA]</scope>
    <source>
        <strain evidence="8 9">NBRC 110486</strain>
        <plasmid evidence="9">Plasmid ptb101</plasmid>
    </source>
</reference>
<proteinExistence type="predicted"/>
<accession>A0A2U8FZC8</accession>
<sequence>MELHAKHLRVEHGGRCVLDVPELRLQAGQVHALLGPNGAGKSTLLNAMAGLDPALSHTITLGGRPLSGWPPRELARQRALFSQEHTVPFDFSVHDIVEMGRYPHVDCPHPREAHLMSESLARTETRHLAGRLLATLSGGEKARVHLARVLAQITALPDDPQPRWLFLDEPTAALDLAHQQGVMRLLRALASQGCGVVVVLHDMNLANSHADQVVVLARGHIVRAGTSSEVLQPPLIRAVWGVACERVQLPSTARVQREWLTFP</sequence>
<dbReference type="Pfam" id="PF00005">
    <property type="entry name" value="ABC_tran"/>
    <property type="match status" value="1"/>
</dbReference>
<keyword evidence="8" id="KW-0614">Plasmid</keyword>
<dbReference type="AlphaFoldDB" id="A0A2U8FZC8"/>
<dbReference type="KEGG" id="aon:DEH84_18465"/>
<protein>
    <submittedName>
        <fullName evidence="8">Heme ABC transporter ATP-binding protein</fullName>
    </submittedName>
</protein>
<evidence type="ECO:0000256" key="6">
    <source>
        <dbReference type="ARBA" id="ARBA00037066"/>
    </source>
</evidence>
<evidence type="ECO:0000313" key="8">
    <source>
        <dbReference type="EMBL" id="AWI55566.1"/>
    </source>
</evidence>
<evidence type="ECO:0000256" key="5">
    <source>
        <dbReference type="ARBA" id="ARBA00022967"/>
    </source>
</evidence>
<dbReference type="PROSITE" id="PS50893">
    <property type="entry name" value="ABC_TRANSPORTER_2"/>
    <property type="match status" value="1"/>
</dbReference>
<keyword evidence="1" id="KW-0813">Transport</keyword>